<protein>
    <submittedName>
        <fullName evidence="4">FAD-dependent oxidoreductase</fullName>
    </submittedName>
</protein>
<dbReference type="Proteomes" id="UP000599024">
    <property type="component" value="Unassembled WGS sequence"/>
</dbReference>
<sequence>MESVIRDVVIIGAGPAGIQAAIHAVRKKADVLMLGRIERSSLYSAHVENYACVKGVQTGQDLLEAGLAQATAFGAEVMDDDVLKIRQLDQCFQLDLESGESVCAHSLVFATGTARKKLKVPGEKKFFGRGVSYCVDCDANFYRNAVVAVVGNASAAIDGALTLTGYASTVYLVSQELNASREMIAKLTSSTVQLLSGTWPKEIDGENGVQSLLLTNGETIATDGVFIELGSKGAMELALEIGVQLDLDTMTHIQVDRMCKTNVDGVYAAGDITGHPYQMAKAVGEGCVAGMEAANFARQQRKENQ</sequence>
<dbReference type="InterPro" id="IPR023753">
    <property type="entry name" value="FAD/NAD-binding_dom"/>
</dbReference>
<evidence type="ECO:0000256" key="1">
    <source>
        <dbReference type="ARBA" id="ARBA00022630"/>
    </source>
</evidence>
<accession>A0A8J6TCB2</accession>
<evidence type="ECO:0000313" key="4">
    <source>
        <dbReference type="EMBL" id="MBC8208360.1"/>
    </source>
</evidence>
<dbReference type="EMBL" id="JACNLK010000035">
    <property type="protein sequence ID" value="MBC8208360.1"/>
    <property type="molecule type" value="Genomic_DNA"/>
</dbReference>
<keyword evidence="2" id="KW-0560">Oxidoreductase</keyword>
<evidence type="ECO:0000259" key="3">
    <source>
        <dbReference type="Pfam" id="PF07992"/>
    </source>
</evidence>
<name>A0A8J6TCB2_9BACT</name>
<keyword evidence="1" id="KW-0285">Flavoprotein</keyword>
<evidence type="ECO:0000313" key="5">
    <source>
        <dbReference type="Proteomes" id="UP000599024"/>
    </source>
</evidence>
<dbReference type="Pfam" id="PF07992">
    <property type="entry name" value="Pyr_redox_2"/>
    <property type="match status" value="1"/>
</dbReference>
<evidence type="ECO:0000256" key="2">
    <source>
        <dbReference type="ARBA" id="ARBA00023002"/>
    </source>
</evidence>
<reference evidence="4 5" key="1">
    <citation type="submission" date="2020-08" db="EMBL/GenBank/DDBJ databases">
        <title>Bridging the membrane lipid divide: bacteria of the FCB group superphylum have the potential to synthesize archaeal ether lipids.</title>
        <authorList>
            <person name="Villanueva L."/>
            <person name="Von Meijenfeldt F.A.B."/>
            <person name="Westbye A.B."/>
            <person name="Yadav S."/>
            <person name="Hopmans E.C."/>
            <person name="Dutilh B.E."/>
            <person name="Sinninghe Damste J.S."/>
        </authorList>
    </citation>
    <scope>NUCLEOTIDE SEQUENCE [LARGE SCALE GENOMIC DNA]</scope>
    <source>
        <strain evidence="4">NIOZ-UU81</strain>
    </source>
</reference>
<dbReference type="PRINTS" id="PR00469">
    <property type="entry name" value="PNDRDTASEII"/>
</dbReference>
<feature type="domain" description="FAD/NAD(P)-binding" evidence="3">
    <location>
        <begin position="7"/>
        <end position="286"/>
    </location>
</feature>
<dbReference type="Gene3D" id="3.50.50.60">
    <property type="entry name" value="FAD/NAD(P)-binding domain"/>
    <property type="match status" value="2"/>
</dbReference>
<dbReference type="PRINTS" id="PR00368">
    <property type="entry name" value="FADPNR"/>
</dbReference>
<proteinExistence type="predicted"/>
<comment type="caution">
    <text evidence="4">The sequence shown here is derived from an EMBL/GenBank/DDBJ whole genome shotgun (WGS) entry which is preliminary data.</text>
</comment>
<gene>
    <name evidence="4" type="ORF">H8E79_04235</name>
</gene>
<dbReference type="SUPFAM" id="SSF51905">
    <property type="entry name" value="FAD/NAD(P)-binding domain"/>
    <property type="match status" value="1"/>
</dbReference>
<dbReference type="GO" id="GO:0016491">
    <property type="term" value="F:oxidoreductase activity"/>
    <property type="evidence" value="ECO:0007669"/>
    <property type="project" value="UniProtKB-KW"/>
</dbReference>
<dbReference type="PANTHER" id="PTHR48105">
    <property type="entry name" value="THIOREDOXIN REDUCTASE 1-RELATED-RELATED"/>
    <property type="match status" value="1"/>
</dbReference>
<dbReference type="InterPro" id="IPR050097">
    <property type="entry name" value="Ferredoxin-NADP_redctase_2"/>
</dbReference>
<dbReference type="AlphaFoldDB" id="A0A8J6TCB2"/>
<dbReference type="InterPro" id="IPR036188">
    <property type="entry name" value="FAD/NAD-bd_sf"/>
</dbReference>
<organism evidence="4 5">
    <name type="scientific">Candidatus Desulfatifera sulfidica</name>
    <dbReference type="NCBI Taxonomy" id="2841691"/>
    <lineage>
        <taxon>Bacteria</taxon>
        <taxon>Pseudomonadati</taxon>
        <taxon>Thermodesulfobacteriota</taxon>
        <taxon>Desulfobulbia</taxon>
        <taxon>Desulfobulbales</taxon>
        <taxon>Desulfobulbaceae</taxon>
        <taxon>Candidatus Desulfatifera</taxon>
    </lineage>
</organism>